<evidence type="ECO:0000313" key="8">
    <source>
        <dbReference type="Proteomes" id="UP001589568"/>
    </source>
</evidence>
<evidence type="ECO:0000256" key="5">
    <source>
        <dbReference type="PROSITE-ProRule" id="PRU01091"/>
    </source>
</evidence>
<comment type="caution">
    <text evidence="7">The sequence shown here is derived from an EMBL/GenBank/DDBJ whole genome shotgun (WGS) entry which is preliminary data.</text>
</comment>
<protein>
    <submittedName>
        <fullName evidence="7">BTAD domain-containing putative transcriptional regulator</fullName>
    </submittedName>
</protein>
<dbReference type="SMART" id="SM00862">
    <property type="entry name" value="Trans_reg_C"/>
    <property type="match status" value="1"/>
</dbReference>
<evidence type="ECO:0000256" key="1">
    <source>
        <dbReference type="ARBA" id="ARBA00005820"/>
    </source>
</evidence>
<organism evidence="7 8">
    <name type="scientific">Nonomuraea salmonea</name>
    <dbReference type="NCBI Taxonomy" id="46181"/>
    <lineage>
        <taxon>Bacteria</taxon>
        <taxon>Bacillati</taxon>
        <taxon>Actinomycetota</taxon>
        <taxon>Actinomycetes</taxon>
        <taxon>Streptosporangiales</taxon>
        <taxon>Streptosporangiaceae</taxon>
        <taxon>Nonomuraea</taxon>
    </lineage>
</organism>
<dbReference type="Pfam" id="PF03704">
    <property type="entry name" value="BTAD"/>
    <property type="match status" value="1"/>
</dbReference>
<dbReference type="SMART" id="SM01043">
    <property type="entry name" value="BTAD"/>
    <property type="match status" value="1"/>
</dbReference>
<dbReference type="Gene3D" id="1.10.10.10">
    <property type="entry name" value="Winged helix-like DNA-binding domain superfamily/Winged helix DNA-binding domain"/>
    <property type="match status" value="1"/>
</dbReference>
<name>A0ABV5NRQ1_9ACTN</name>
<dbReference type="SUPFAM" id="SSF46894">
    <property type="entry name" value="C-terminal effector domain of the bipartite response regulators"/>
    <property type="match status" value="1"/>
</dbReference>
<keyword evidence="4" id="KW-0804">Transcription</keyword>
<feature type="DNA-binding region" description="OmpR/PhoB-type" evidence="5">
    <location>
        <begin position="1"/>
        <end position="101"/>
    </location>
</feature>
<dbReference type="CDD" id="cd15831">
    <property type="entry name" value="BTAD"/>
    <property type="match status" value="1"/>
</dbReference>
<dbReference type="InterPro" id="IPR001867">
    <property type="entry name" value="OmpR/PhoB-type_DNA-bd"/>
</dbReference>
<dbReference type="Gene3D" id="3.40.50.300">
    <property type="entry name" value="P-loop containing nucleotide triphosphate hydrolases"/>
    <property type="match status" value="1"/>
</dbReference>
<dbReference type="InterPro" id="IPR036388">
    <property type="entry name" value="WH-like_DNA-bd_sf"/>
</dbReference>
<sequence>MTGLEFRLFGPLEVTGGDRIVLDLGTRKQRALVAMLALEPGRVVSLDRLIDELWAGEPPAGATRTLQAYIAHLRRVLEPGRPPRTPPGVLLTRDPGYLLAIAPGQVDLWRFTAWADEGRAALAQGAHERAAGVLGRALDLWRGDPLGEFAGEEFAQPVVARLAETRVTAMEDRFDARLALGESASLIPGLEALVEHQPYRERAWSLLVLALYRSGRQADALAALRRVRTRLADDLGLSPGPGLRELEQAVFGQAPDLRPPPPVSVTEPVPEPGEVGLIARSGQLELVQRLLGEARRDRGGVVLVTGEAGIGKTRLVHAAADLAAARGFQVVWGQCVDGTAPAYWPWRQILREAGDGSGLLSGGAPDPEQDVFGLYEQVADVLTRKETPTAVVLDDLHWADVSSLRLLSFVAQAAVRHRLLVLVTCRPEPGDHPGALRDTLAVLSRAGERVELRPFTAGDVASYLRAKRIAEEPGLAGTLLERTGGNPFYLGELLRLRGSEQAVPDGVRDVIERRVARLPEETRALLRAASVAGRDVGAGLLESVTDSTAEQVMTSLEPAVATGLLVEPPDGADYRFAHALVREALYAGLGRLARSRLHLRVGEALEPVLPESESAILAHHFTQAVRLGGADKAVKYASRAARHAAGQLAHTEAVDFWTMALSALPPGRDGERARLLTERGQAHRAVGRPQEARGDWEEAIRLARTMGDREALIPAVTAAGGPSLWNWRAYGVVDDAMVTVIEELLDGPLTDPDRAALLGALALELHYGPRGAEGERHAAEAVRIARDVGDVPLLARTMNNYLLAAFRPGRNAERRAVAAELAALPGLPVSGEVMARVFLMSCLLRDGDLTSWDRELARCETLLKAAPRPELESMVRIAQTARATLDGRWDDAEELLAEYGDLRFGATLWGRSFRRLVTTYTCRRAQGRVPEILDDLTTAADAPDLIPLRPLAILAAIEANRPELAHDLMARWGTDIPDDWTTDFLLPIWALISAHLGTPNPRDLYDRLIPYADQLVVAGMGSACWGSTHHILARLAHRLGDDQAAQMHTHAAQQATTAVDLVSGGTYTPRS</sequence>
<dbReference type="PANTHER" id="PTHR35807:SF1">
    <property type="entry name" value="TRANSCRIPTIONAL REGULATOR REDD"/>
    <property type="match status" value="1"/>
</dbReference>
<gene>
    <name evidence="7" type="ORF">ACFFR3_26225</name>
</gene>
<dbReference type="InterPro" id="IPR011990">
    <property type="entry name" value="TPR-like_helical_dom_sf"/>
</dbReference>
<dbReference type="Proteomes" id="UP001589568">
    <property type="component" value="Unassembled WGS sequence"/>
</dbReference>
<dbReference type="Gene3D" id="1.25.40.10">
    <property type="entry name" value="Tetratricopeptide repeat domain"/>
    <property type="match status" value="2"/>
</dbReference>
<keyword evidence="3 5" id="KW-0238">DNA-binding</keyword>
<evidence type="ECO:0000259" key="6">
    <source>
        <dbReference type="PROSITE" id="PS51755"/>
    </source>
</evidence>
<evidence type="ECO:0000256" key="4">
    <source>
        <dbReference type="ARBA" id="ARBA00023163"/>
    </source>
</evidence>
<evidence type="ECO:0000256" key="2">
    <source>
        <dbReference type="ARBA" id="ARBA00023015"/>
    </source>
</evidence>
<keyword evidence="2" id="KW-0805">Transcription regulation</keyword>
<dbReference type="RefSeq" id="WP_379484001.1">
    <property type="nucleotide sequence ID" value="NZ_JBHMCF010000029.1"/>
</dbReference>
<dbReference type="CDD" id="cd00383">
    <property type="entry name" value="trans_reg_C"/>
    <property type="match status" value="1"/>
</dbReference>
<dbReference type="InterPro" id="IPR019734">
    <property type="entry name" value="TPR_rpt"/>
</dbReference>
<dbReference type="SUPFAM" id="SSF52540">
    <property type="entry name" value="P-loop containing nucleoside triphosphate hydrolases"/>
    <property type="match status" value="1"/>
</dbReference>
<feature type="domain" description="OmpR/PhoB-type" evidence="6">
    <location>
        <begin position="1"/>
        <end position="101"/>
    </location>
</feature>
<dbReference type="SUPFAM" id="SSF48452">
    <property type="entry name" value="TPR-like"/>
    <property type="match status" value="1"/>
</dbReference>
<dbReference type="PROSITE" id="PS51755">
    <property type="entry name" value="OMPR_PHOB"/>
    <property type="match status" value="1"/>
</dbReference>
<dbReference type="Pfam" id="PF13191">
    <property type="entry name" value="AAA_16"/>
    <property type="match status" value="1"/>
</dbReference>
<dbReference type="InterPro" id="IPR016032">
    <property type="entry name" value="Sig_transdc_resp-reg_C-effctor"/>
</dbReference>
<dbReference type="InterPro" id="IPR027417">
    <property type="entry name" value="P-loop_NTPase"/>
</dbReference>
<dbReference type="InterPro" id="IPR051677">
    <property type="entry name" value="AfsR-DnrI-RedD_regulator"/>
</dbReference>
<evidence type="ECO:0000256" key="3">
    <source>
        <dbReference type="ARBA" id="ARBA00023125"/>
    </source>
</evidence>
<dbReference type="PANTHER" id="PTHR35807">
    <property type="entry name" value="TRANSCRIPTIONAL REGULATOR REDD-RELATED"/>
    <property type="match status" value="1"/>
</dbReference>
<dbReference type="InterPro" id="IPR041664">
    <property type="entry name" value="AAA_16"/>
</dbReference>
<comment type="similarity">
    <text evidence="1">Belongs to the AfsR/DnrI/RedD regulatory family.</text>
</comment>
<reference evidence="7 8" key="1">
    <citation type="submission" date="2024-09" db="EMBL/GenBank/DDBJ databases">
        <authorList>
            <person name="Sun Q."/>
            <person name="Mori K."/>
        </authorList>
    </citation>
    <scope>NUCLEOTIDE SEQUENCE [LARGE SCALE GENOMIC DNA]</scope>
    <source>
        <strain evidence="7 8">JCM 3324</strain>
    </source>
</reference>
<accession>A0ABV5NRQ1</accession>
<evidence type="ECO:0000313" key="7">
    <source>
        <dbReference type="EMBL" id="MFB9473013.1"/>
    </source>
</evidence>
<keyword evidence="8" id="KW-1185">Reference proteome</keyword>
<dbReference type="InterPro" id="IPR005158">
    <property type="entry name" value="BTAD"/>
</dbReference>
<dbReference type="EMBL" id="JBHMCF010000029">
    <property type="protein sequence ID" value="MFB9473013.1"/>
    <property type="molecule type" value="Genomic_DNA"/>
</dbReference>
<proteinExistence type="inferred from homology"/>
<dbReference type="Pfam" id="PF00486">
    <property type="entry name" value="Trans_reg_C"/>
    <property type="match status" value="1"/>
</dbReference>
<dbReference type="SMART" id="SM00028">
    <property type="entry name" value="TPR"/>
    <property type="match status" value="3"/>
</dbReference>